<organism evidence="1 2">
    <name type="scientific">Marinomonas alcarazii</name>
    <dbReference type="NCBI Taxonomy" id="491949"/>
    <lineage>
        <taxon>Bacteria</taxon>
        <taxon>Pseudomonadati</taxon>
        <taxon>Pseudomonadota</taxon>
        <taxon>Gammaproteobacteria</taxon>
        <taxon>Oceanospirillales</taxon>
        <taxon>Oceanospirillaceae</taxon>
        <taxon>Marinomonas</taxon>
    </lineage>
</organism>
<reference evidence="1 2" key="1">
    <citation type="submission" date="2018-06" db="EMBL/GenBank/DDBJ databases">
        <title>Genomic Encyclopedia of Type Strains, Phase III (KMG-III): the genomes of soil and plant-associated and newly described type strains.</title>
        <authorList>
            <person name="Whitman W."/>
        </authorList>
    </citation>
    <scope>NUCLEOTIDE SEQUENCE [LARGE SCALE GENOMIC DNA]</scope>
    <source>
        <strain evidence="1 2">CECT 7730</strain>
    </source>
</reference>
<dbReference type="RefSeq" id="WP_110576649.1">
    <property type="nucleotide sequence ID" value="NZ_QKLW01000007.1"/>
</dbReference>
<dbReference type="Gene3D" id="1.10.30.50">
    <property type="match status" value="1"/>
</dbReference>
<comment type="caution">
    <text evidence="1">The sequence shown here is derived from an EMBL/GenBank/DDBJ whole genome shotgun (WGS) entry which is preliminary data.</text>
</comment>
<evidence type="ECO:0000313" key="2">
    <source>
        <dbReference type="Proteomes" id="UP000247551"/>
    </source>
</evidence>
<protein>
    <submittedName>
        <fullName evidence="1">Uncharacterized protein</fullName>
    </submittedName>
</protein>
<name>A0A318V7F5_9GAMM</name>
<accession>A0A318V7F5</accession>
<keyword evidence="2" id="KW-1185">Reference proteome</keyword>
<dbReference type="Proteomes" id="UP000247551">
    <property type="component" value="Unassembled WGS sequence"/>
</dbReference>
<sequence length="383" mass="44672">MLFPLNPNTPTCNVFTVLNNELLHFLEASIQANEFSEMLFSHYQHNGQRCRSVCWTNSPTREKFRALWNALPICQQGKQELYDLINGSQDIQVYFNDLTIQLPTLGSEDLFEAFKTLTSYLFTDTIKRKSARDEANSNIHQHFQEYKRVNSDSQLCYLCGTALLSHDRSGLMDHTQWRGDYDHILCQDKYPIYSIHPGNFIPTCHICNSKAKGAKDVLRCDAGRRRTAFYPLPPSQESCYQYTSIEPTFRQLTELHDGEWQDPIAAASIMFTGASVDIAAKINVWKEVYQVPGRVENHVITHFCERIASDLMPRDFNDFCNQLTRYAQQIPLDLKKSEWRCWWYRVYESLTNLDQEQLRDVWSLIEWKLEAADQQNMRDSFGI</sequence>
<gene>
    <name evidence="1" type="ORF">DFP75_10764</name>
</gene>
<proteinExistence type="predicted"/>
<dbReference type="EMBL" id="QKLW01000007">
    <property type="protein sequence ID" value="PYF79899.1"/>
    <property type="molecule type" value="Genomic_DNA"/>
</dbReference>
<evidence type="ECO:0000313" key="1">
    <source>
        <dbReference type="EMBL" id="PYF79899.1"/>
    </source>
</evidence>
<dbReference type="AlphaFoldDB" id="A0A318V7F5"/>